<keyword evidence="3" id="KW-0547">Nucleotide-binding</keyword>
<keyword evidence="5" id="KW-0799">Topoisomerase</keyword>
<evidence type="ECO:0000256" key="4">
    <source>
        <dbReference type="ARBA" id="ARBA00022840"/>
    </source>
</evidence>
<dbReference type="Gene3D" id="3.40.50.670">
    <property type="match status" value="1"/>
</dbReference>
<evidence type="ECO:0000313" key="9">
    <source>
        <dbReference type="EMBL" id="CBI07272.1"/>
    </source>
</evidence>
<dbReference type="SUPFAM" id="SSF56719">
    <property type="entry name" value="Type II DNA topoisomerase"/>
    <property type="match status" value="1"/>
</dbReference>
<dbReference type="Pfam" id="PF00986">
    <property type="entry name" value="DNA_gyraseB_C"/>
    <property type="match status" value="1"/>
</dbReference>
<dbReference type="GO" id="GO:0005524">
    <property type="term" value="F:ATP binding"/>
    <property type="evidence" value="ECO:0007669"/>
    <property type="project" value="UniProtKB-KW"/>
</dbReference>
<dbReference type="InterPro" id="IPR002288">
    <property type="entry name" value="DNA_gyrase_B_C"/>
</dbReference>
<dbReference type="InterPro" id="IPR013759">
    <property type="entry name" value="Topo_IIA_B_C"/>
</dbReference>
<evidence type="ECO:0000256" key="1">
    <source>
        <dbReference type="ARBA" id="ARBA00000185"/>
    </source>
</evidence>
<keyword evidence="4" id="KW-0067">ATP-binding</keyword>
<dbReference type="GO" id="GO:0006265">
    <property type="term" value="P:DNA topological change"/>
    <property type="evidence" value="ECO:0007669"/>
    <property type="project" value="InterPro"/>
</dbReference>
<evidence type="ECO:0000256" key="7">
    <source>
        <dbReference type="ARBA" id="ARBA00023235"/>
    </source>
</evidence>
<proteinExistence type="inferred from homology"/>
<organism evidence="9">
    <name type="scientific">mine drainage metagenome</name>
    <dbReference type="NCBI Taxonomy" id="410659"/>
    <lineage>
        <taxon>unclassified sequences</taxon>
        <taxon>metagenomes</taxon>
        <taxon>ecological metagenomes</taxon>
    </lineage>
</organism>
<keyword evidence="7 9" id="KW-0413">Isomerase</keyword>
<comment type="caution">
    <text evidence="9">The sequence shown here is derived from an EMBL/GenBank/DDBJ whole genome shotgun (WGS) entry which is preliminary data.</text>
</comment>
<dbReference type="EMBL" id="CABQ01000084">
    <property type="protein sequence ID" value="CBI07272.1"/>
    <property type="molecule type" value="Genomic_DNA"/>
</dbReference>
<evidence type="ECO:0000256" key="3">
    <source>
        <dbReference type="ARBA" id="ARBA00022741"/>
    </source>
</evidence>
<dbReference type="PANTHER" id="PTHR45866:SF1">
    <property type="entry name" value="DNA GYRASE SUBUNIT B, MITOCHONDRIAL"/>
    <property type="match status" value="1"/>
</dbReference>
<accession>E6QJ56</accession>
<keyword evidence="6" id="KW-0238">DNA-binding</keyword>
<dbReference type="GO" id="GO:0003918">
    <property type="term" value="F:DNA topoisomerase type II (double strand cut, ATP-hydrolyzing) activity"/>
    <property type="evidence" value="ECO:0007669"/>
    <property type="project" value="UniProtKB-EC"/>
</dbReference>
<gene>
    <name evidence="9" type="ORF">CARN6_0601</name>
</gene>
<evidence type="ECO:0000256" key="6">
    <source>
        <dbReference type="ARBA" id="ARBA00023125"/>
    </source>
</evidence>
<dbReference type="PANTHER" id="PTHR45866">
    <property type="entry name" value="DNA GYRASE/TOPOISOMERASE SUBUNIT B"/>
    <property type="match status" value="1"/>
</dbReference>
<sequence>MLKDGLDLEDYLGVMATKTGKSCAKHKKDRHIQRYKSLGKMNPEQLWETTMDPVNRRLVHITIDDAANADRVFSLLMEDTVDPRRAYIGANATYARIDI</sequence>
<evidence type="ECO:0000256" key="5">
    <source>
        <dbReference type="ARBA" id="ARBA00023029"/>
    </source>
</evidence>
<evidence type="ECO:0000256" key="2">
    <source>
        <dbReference type="ARBA" id="ARBA00010708"/>
    </source>
</evidence>
<reference evidence="9" key="1">
    <citation type="submission" date="2009-10" db="EMBL/GenBank/DDBJ databases">
        <title>Diversity of trophic interactions inside an arsenic-rich microbial ecosystem.</title>
        <authorList>
            <person name="Bertin P.N."/>
            <person name="Heinrich-Salmeron A."/>
            <person name="Pelletier E."/>
            <person name="Goulhen-Chollet F."/>
            <person name="Arsene-Ploetze F."/>
            <person name="Gallien S."/>
            <person name="Calteau A."/>
            <person name="Vallenet D."/>
            <person name="Casiot C."/>
            <person name="Chane-Woon-Ming B."/>
            <person name="Giloteaux L."/>
            <person name="Barakat M."/>
            <person name="Bonnefoy V."/>
            <person name="Bruneel O."/>
            <person name="Chandler M."/>
            <person name="Cleiss J."/>
            <person name="Duran R."/>
            <person name="Elbaz-Poulichet F."/>
            <person name="Fonknechten N."/>
            <person name="Lauga B."/>
            <person name="Mornico D."/>
            <person name="Ortet P."/>
            <person name="Schaeffer C."/>
            <person name="Siguier P."/>
            <person name="Alexander Thil Smith A."/>
            <person name="Van Dorsselaer A."/>
            <person name="Weissenbach J."/>
            <person name="Medigue C."/>
            <person name="Le Paslier D."/>
        </authorList>
    </citation>
    <scope>NUCLEOTIDE SEQUENCE</scope>
</reference>
<protein>
    <submittedName>
        <fullName evidence="9">DNA gyrase subunit B</fullName>
        <ecNumber evidence="9">5.99.1.3</ecNumber>
    </submittedName>
</protein>
<comment type="catalytic activity">
    <reaction evidence="1">
        <text>ATP-dependent breakage, passage and rejoining of double-stranded DNA.</text>
        <dbReference type="EC" id="5.6.2.2"/>
    </reaction>
</comment>
<dbReference type="GO" id="GO:0003677">
    <property type="term" value="F:DNA binding"/>
    <property type="evidence" value="ECO:0007669"/>
    <property type="project" value="UniProtKB-KW"/>
</dbReference>
<name>E6QJ56_9ZZZZ</name>
<dbReference type="EC" id="5.99.1.3" evidence="9"/>
<dbReference type="AlphaFoldDB" id="E6QJ56"/>
<dbReference type="InterPro" id="IPR013760">
    <property type="entry name" value="Topo_IIA-like_dom_sf"/>
</dbReference>
<evidence type="ECO:0000259" key="8">
    <source>
        <dbReference type="Pfam" id="PF00986"/>
    </source>
</evidence>
<comment type="similarity">
    <text evidence="2">Belongs to the type II topoisomerase GyrB family.</text>
</comment>
<feature type="domain" description="DNA gyrase B subunit C-terminal" evidence="8">
    <location>
        <begin position="28"/>
        <end position="88"/>
    </location>
</feature>